<reference evidence="2" key="1">
    <citation type="journal article" date="2021" name="Proc. Natl. Acad. Sci. U.S.A.">
        <title>A Catalog of Tens of Thousands of Viruses from Human Metagenomes Reveals Hidden Associations with Chronic Diseases.</title>
        <authorList>
            <person name="Tisza M.J."/>
            <person name="Buck C.B."/>
        </authorList>
    </citation>
    <scope>NUCLEOTIDE SEQUENCE</scope>
    <source>
        <strain evidence="2">CtNQV2</strain>
    </source>
</reference>
<protein>
    <submittedName>
        <fullName evidence="2">Uncharacterized protein</fullName>
    </submittedName>
</protein>
<evidence type="ECO:0000313" key="2">
    <source>
        <dbReference type="EMBL" id="DAF43917.1"/>
    </source>
</evidence>
<evidence type="ECO:0000256" key="1">
    <source>
        <dbReference type="SAM" id="Phobius"/>
    </source>
</evidence>
<accession>A0A8S5RYV2</accession>
<feature type="transmembrane region" description="Helical" evidence="1">
    <location>
        <begin position="36"/>
        <end position="58"/>
    </location>
</feature>
<name>A0A8S5RYV2_9CAUD</name>
<keyword evidence="1" id="KW-0472">Membrane</keyword>
<keyword evidence="1" id="KW-1133">Transmembrane helix</keyword>
<dbReference type="EMBL" id="BK032510">
    <property type="protein sequence ID" value="DAF43917.1"/>
    <property type="molecule type" value="Genomic_DNA"/>
</dbReference>
<keyword evidence="1" id="KW-0812">Transmembrane</keyword>
<proteinExistence type="predicted"/>
<sequence length="67" mass="7733">MLITGTNVLYISFMIMFCFIKILMTDTSYEKSDGYIINSILIGFILLTFIETIVIFIVGNNIQITWQ</sequence>
<organism evidence="2">
    <name type="scientific">Myoviridae sp. ctNQV2</name>
    <dbReference type="NCBI Taxonomy" id="2827683"/>
    <lineage>
        <taxon>Viruses</taxon>
        <taxon>Duplodnaviria</taxon>
        <taxon>Heunggongvirae</taxon>
        <taxon>Uroviricota</taxon>
        <taxon>Caudoviricetes</taxon>
    </lineage>
</organism>
<feature type="transmembrane region" description="Helical" evidence="1">
    <location>
        <begin position="7"/>
        <end position="24"/>
    </location>
</feature>